<protein>
    <submittedName>
        <fullName evidence="2">Uncharacterized protein</fullName>
    </submittedName>
</protein>
<evidence type="ECO:0000313" key="2">
    <source>
        <dbReference type="EMBL" id="MET3944283.1"/>
    </source>
</evidence>
<reference evidence="2 3" key="1">
    <citation type="submission" date="2024-06" db="EMBL/GenBank/DDBJ databases">
        <title>Sequencing the genomes of 1000 actinobacteria strains.</title>
        <authorList>
            <person name="Klenk H.-P."/>
        </authorList>
    </citation>
    <scope>NUCLEOTIDE SEQUENCE [LARGE SCALE GENOMIC DNA]</scope>
    <source>
        <strain evidence="2 3">DSM 44265</strain>
    </source>
</reference>
<name>A0ABV2NXF4_9CORY</name>
<proteinExistence type="predicted"/>
<gene>
    <name evidence="2" type="ORF">JOF50_001082</name>
</gene>
<evidence type="ECO:0000256" key="1">
    <source>
        <dbReference type="SAM" id="MobiDB-lite"/>
    </source>
</evidence>
<organism evidence="2 3">
    <name type="scientific">Corynebacterium mucifaciens</name>
    <dbReference type="NCBI Taxonomy" id="57171"/>
    <lineage>
        <taxon>Bacteria</taxon>
        <taxon>Bacillati</taxon>
        <taxon>Actinomycetota</taxon>
        <taxon>Actinomycetes</taxon>
        <taxon>Mycobacteriales</taxon>
        <taxon>Corynebacteriaceae</taxon>
        <taxon>Corynebacterium</taxon>
    </lineage>
</organism>
<evidence type="ECO:0000313" key="3">
    <source>
        <dbReference type="Proteomes" id="UP001549139"/>
    </source>
</evidence>
<dbReference type="EMBL" id="JBEPNZ010000001">
    <property type="protein sequence ID" value="MET3944283.1"/>
    <property type="molecule type" value="Genomic_DNA"/>
</dbReference>
<keyword evidence="3" id="KW-1185">Reference proteome</keyword>
<accession>A0ABV2NXF4</accession>
<feature type="compositionally biased region" description="Polar residues" evidence="1">
    <location>
        <begin position="14"/>
        <end position="28"/>
    </location>
</feature>
<dbReference type="RefSeq" id="WP_281351347.1">
    <property type="nucleotide sequence ID" value="NZ_JAAXPF010000006.1"/>
</dbReference>
<comment type="caution">
    <text evidence="2">The sequence shown here is derived from an EMBL/GenBank/DDBJ whole genome shotgun (WGS) entry which is preliminary data.</text>
</comment>
<feature type="region of interest" description="Disordered" evidence="1">
    <location>
        <begin position="1"/>
        <end position="41"/>
    </location>
</feature>
<dbReference type="Proteomes" id="UP001549139">
    <property type="component" value="Unassembled WGS sequence"/>
</dbReference>
<sequence length="41" mass="4429">MAEAKNSPVDEDSINNLSDPDADSSVQETGEDNDFERDGTN</sequence>